<dbReference type="PANTHER" id="PTHR11505">
    <property type="entry name" value="L1 TRANSPOSABLE ELEMENT-RELATED"/>
    <property type="match status" value="1"/>
</dbReference>
<evidence type="ECO:0000313" key="1">
    <source>
        <dbReference type="Ensembl" id="ENSMMOP00000002013.1"/>
    </source>
</evidence>
<sequence length="86" mass="10513">MWKRDLNWSEPIDRSRHILARFLRFSAREAVLRAACEKRRVEWQGNRISFFQDLSQDVLQQRRKFDTVKKQPQESVTKLHRLETLM</sequence>
<reference evidence="1" key="1">
    <citation type="submission" date="2025-08" db="UniProtKB">
        <authorList>
            <consortium name="Ensembl"/>
        </authorList>
    </citation>
    <scope>IDENTIFICATION</scope>
</reference>
<reference evidence="1" key="2">
    <citation type="submission" date="2025-09" db="UniProtKB">
        <authorList>
            <consortium name="Ensembl"/>
        </authorList>
    </citation>
    <scope>IDENTIFICATION</scope>
</reference>
<dbReference type="Ensembl" id="ENSMMOT00000002048.1">
    <property type="protein sequence ID" value="ENSMMOP00000002013.1"/>
    <property type="gene ID" value="ENSMMOG00000001675.1"/>
</dbReference>
<dbReference type="STRING" id="94237.ENSMMOP00000002013"/>
<name>A0A3Q3VN03_MOLML</name>
<evidence type="ECO:0008006" key="3">
    <source>
        <dbReference type="Google" id="ProtNLM"/>
    </source>
</evidence>
<dbReference type="Gene3D" id="3.30.70.1820">
    <property type="entry name" value="L1 transposable element, RRM domain"/>
    <property type="match status" value="1"/>
</dbReference>
<evidence type="ECO:0000313" key="2">
    <source>
        <dbReference type="Proteomes" id="UP000261620"/>
    </source>
</evidence>
<accession>A0A3Q3VN03</accession>
<keyword evidence="2" id="KW-1185">Reference proteome</keyword>
<organism evidence="1 2">
    <name type="scientific">Mola mola</name>
    <name type="common">Ocean sunfish</name>
    <name type="synonym">Tetraodon mola</name>
    <dbReference type="NCBI Taxonomy" id="94237"/>
    <lineage>
        <taxon>Eukaryota</taxon>
        <taxon>Metazoa</taxon>
        <taxon>Chordata</taxon>
        <taxon>Craniata</taxon>
        <taxon>Vertebrata</taxon>
        <taxon>Euteleostomi</taxon>
        <taxon>Actinopterygii</taxon>
        <taxon>Neopterygii</taxon>
        <taxon>Teleostei</taxon>
        <taxon>Neoteleostei</taxon>
        <taxon>Acanthomorphata</taxon>
        <taxon>Eupercaria</taxon>
        <taxon>Tetraodontiformes</taxon>
        <taxon>Molidae</taxon>
        <taxon>Mola</taxon>
    </lineage>
</organism>
<protein>
    <recommendedName>
        <fullName evidence="3">L1 transposable element RRM domain-containing protein</fullName>
    </recommendedName>
</protein>
<dbReference type="Proteomes" id="UP000261620">
    <property type="component" value="Unplaced"/>
</dbReference>
<proteinExistence type="predicted"/>
<dbReference type="InterPro" id="IPR004244">
    <property type="entry name" value="Transposase_22"/>
</dbReference>
<dbReference type="AlphaFoldDB" id="A0A3Q3VN03"/>